<accession>A0A195BKP5</accession>
<keyword evidence="2" id="KW-1185">Reference proteome</keyword>
<evidence type="ECO:0000313" key="2">
    <source>
        <dbReference type="Proteomes" id="UP000078540"/>
    </source>
</evidence>
<dbReference type="AlphaFoldDB" id="A0A195BKP5"/>
<name>A0A195BKP5_9HYME</name>
<dbReference type="Proteomes" id="UP000078540">
    <property type="component" value="Unassembled WGS sequence"/>
</dbReference>
<reference evidence="1 2" key="1">
    <citation type="submission" date="2015-09" db="EMBL/GenBank/DDBJ databases">
        <title>Atta colombica WGS genome.</title>
        <authorList>
            <person name="Nygaard S."/>
            <person name="Hu H."/>
            <person name="Boomsma J."/>
            <person name="Zhang G."/>
        </authorList>
    </citation>
    <scope>NUCLEOTIDE SEQUENCE [LARGE SCALE GENOMIC DNA]</scope>
    <source>
        <strain evidence="1">Treedump-2</strain>
        <tissue evidence="1">Whole body</tissue>
    </source>
</reference>
<gene>
    <name evidence="1" type="ORF">ALC53_04587</name>
</gene>
<sequence>MIHGWKTELNVLRCTARSHRHLLWTRQTKSWWRYQLCNTAYHDKIALAVVALSSYPIQTSFFFLEFNEYVAEYAFLFVCERWMIQCHRIQQSPHRRNCTSATVPCKELVFFACVYLSRWKSTRPAPRRCLHGVPHHVGHCNPVCRYPRYTYRDIVPQMARTCSAMCTLHRYVYN</sequence>
<evidence type="ECO:0000313" key="1">
    <source>
        <dbReference type="EMBL" id="KYM85344.1"/>
    </source>
</evidence>
<proteinExistence type="predicted"/>
<protein>
    <submittedName>
        <fullName evidence="1">Uncharacterized protein</fullName>
    </submittedName>
</protein>
<organism evidence="1 2">
    <name type="scientific">Atta colombica</name>
    <dbReference type="NCBI Taxonomy" id="520822"/>
    <lineage>
        <taxon>Eukaryota</taxon>
        <taxon>Metazoa</taxon>
        <taxon>Ecdysozoa</taxon>
        <taxon>Arthropoda</taxon>
        <taxon>Hexapoda</taxon>
        <taxon>Insecta</taxon>
        <taxon>Pterygota</taxon>
        <taxon>Neoptera</taxon>
        <taxon>Endopterygota</taxon>
        <taxon>Hymenoptera</taxon>
        <taxon>Apocrita</taxon>
        <taxon>Aculeata</taxon>
        <taxon>Formicoidea</taxon>
        <taxon>Formicidae</taxon>
        <taxon>Myrmicinae</taxon>
        <taxon>Atta</taxon>
    </lineage>
</organism>
<dbReference type="EMBL" id="KQ976453">
    <property type="protein sequence ID" value="KYM85344.1"/>
    <property type="molecule type" value="Genomic_DNA"/>
</dbReference>